<name>A0A553I0B4_9PEZI</name>
<gene>
    <name evidence="1" type="ORF">FHL15_005612</name>
</gene>
<protein>
    <submittedName>
        <fullName evidence="1">Uncharacterized protein</fullName>
    </submittedName>
</protein>
<dbReference type="Proteomes" id="UP000319160">
    <property type="component" value="Unassembled WGS sequence"/>
</dbReference>
<reference evidence="2" key="1">
    <citation type="submission" date="2019-06" db="EMBL/GenBank/DDBJ databases">
        <title>Draft genome sequence of the griseofulvin-producing fungus Xylaria cubensis strain G536.</title>
        <authorList>
            <person name="Mead M.E."/>
            <person name="Raja H.A."/>
            <person name="Steenwyk J.L."/>
            <person name="Knowles S.L."/>
            <person name="Oberlies N.H."/>
            <person name="Rokas A."/>
        </authorList>
    </citation>
    <scope>NUCLEOTIDE SEQUENCE [LARGE SCALE GENOMIC DNA]</scope>
    <source>
        <strain evidence="2">G536</strain>
    </source>
</reference>
<dbReference type="EMBL" id="VFLP01000028">
    <property type="protein sequence ID" value="TRX93640.1"/>
    <property type="molecule type" value="Genomic_DNA"/>
</dbReference>
<proteinExistence type="predicted"/>
<dbReference type="STRING" id="2512241.A0A553I0B4"/>
<dbReference type="AlphaFoldDB" id="A0A553I0B4"/>
<organism evidence="1 2">
    <name type="scientific">Xylaria flabelliformis</name>
    <dbReference type="NCBI Taxonomy" id="2512241"/>
    <lineage>
        <taxon>Eukaryota</taxon>
        <taxon>Fungi</taxon>
        <taxon>Dikarya</taxon>
        <taxon>Ascomycota</taxon>
        <taxon>Pezizomycotina</taxon>
        <taxon>Sordariomycetes</taxon>
        <taxon>Xylariomycetidae</taxon>
        <taxon>Xylariales</taxon>
        <taxon>Xylariaceae</taxon>
        <taxon>Xylaria</taxon>
    </lineage>
</organism>
<accession>A0A553I0B4</accession>
<evidence type="ECO:0000313" key="1">
    <source>
        <dbReference type="EMBL" id="TRX93640.1"/>
    </source>
</evidence>
<keyword evidence="2" id="KW-1185">Reference proteome</keyword>
<sequence length="295" mass="33228">MKDEPLLIILNEEPIEDGEFRTRNSEGQRFRPNLVDRGNSLSTQVDIVGITHGKFSKTPDFATLLVFELRFLAKGGRRFKKATVMFQFEDAGGSTARDPVVHAIAPKDRSALNKTDRVRNVKWGVNATANVGMDAAGAQMGTQWEVEEIKNQTYYTAVSGEKRLMRRDFTGEANTAIWTLEENEYKSDGIPNFMRTTVLLRRPQNVPFSFVVKVNTDVDFIGEIKTLFGRERKDPIDPVEIDPTNRPESRATISSLDPKLHRLDEMDRLNLKKAGAVMVAMLLDGDELATVEHSK</sequence>
<dbReference type="OrthoDB" id="3796612at2759"/>
<evidence type="ECO:0000313" key="2">
    <source>
        <dbReference type="Proteomes" id="UP000319160"/>
    </source>
</evidence>
<comment type="caution">
    <text evidence="1">The sequence shown here is derived from an EMBL/GenBank/DDBJ whole genome shotgun (WGS) entry which is preliminary data.</text>
</comment>